<feature type="compositionally biased region" description="Polar residues" evidence="3">
    <location>
        <begin position="960"/>
        <end position="980"/>
    </location>
</feature>
<feature type="region of interest" description="Disordered" evidence="3">
    <location>
        <begin position="570"/>
        <end position="608"/>
    </location>
</feature>
<sequence>MFFFFAGGLGQQVRQVLKSGAGKCIRCGSEADLVDYDKVLKLFFVPVWRWPGKDQVLHCRDCDLFFPPPISLATCRFCDRVVEPEFPKLRGHSCQLKTHEVSFLCEHLMDSNNWRLSIPNGESAAINNGEWRKQLPPDSRQKIVNKIMETLSRHLPSSGPEGINDLRRIAARFEEKTFSGAVNQTDYLRKISMKMLTMETKSQNAAGSSSTTTDANNTTSMDSSNHDSQPLPNNQGQLLPNNQSQAPQPLMSQTMQSNTASGMAGSTGLPSSMQPVSSIANNNVTSVVNQNSSMQNVAGVLQDSSGQHGLSSNMISGSQWQMLGRPHIMSSQQQQQPQGGQYLYQQQLLRQNFQSGNVPNPIQQQQQNVLQPNQMHSSQQPGSTTSATQPSAVNSAPIQGLHTNQQSSPQFSSQQTTSQTILRQQQSSLLRQHPQSQQASGIHQQQTSLPQQSISPQQQAQMMRQQAASGSGIQQKQMMGQHVVGDMQHQHQQSLLNQQNNIMNMQQQQKQHPPAQQQLMSQQNSLQATTQQPLGTQSNVAGLQQPQQQFLSSQTNQQSVHMLSQPTAALQRTHQAGHGLFPSQGQQSQNQPSQQQMMPLQSHHQQLQQPNLLQQDVQQRLQSSGQVTGSLLPPQNVVDQQRQLYQSQRTLPEIPSSSLDSTAQKESVNAVDWQEEVFQKIKIMKDAYLPDVTEIYQRVIAKLQQMDSLPQQQRSEQFEKLKQFKTMLERMMQFLSVSKSSIMPPLKNKVAIYEKQIIDFVTAHRPRKPVQQGQLPQSQMQPMQQQSSQNGNHSHDSQANPQMQSMSMPRAQQSSLENAQYNVLSSRPLASAPQQNIPCSVPGSSLELGQGNALNNSQQVAMRSMQQNNYQEVNNSSASAQSGLSTLQSNVNQTQLSSSLLQQQHLKQQKDQQMTQQQQLKPQFQQRQMQQQQQQLLQKQQLIQQHQQQLQARQQVAQNDVSRGMFQQHSLQSQRTSSPLQHLKPGSQLPVTSPQLLPGGSPQMTQQHLSPQVDQKNVISSVNKNGTPVQPANSPFVVPSPSTPLAPSPMQVASEKPSGASSLSMGNTARQQATGTQGVVQSIAFGTPGISASPLLQEFISPEGNNLNPLTSTFGKPNATELPIERLIRAVKSISPQSLSSALSDIGSVVSMVDRIAGSAPGNGSRASVGEDFVAKTKCRLQARNFMAQEGMTPTKKMKRGTTAMPLSVYSLEGSVGDNCKQFACSETSDLESTATSVGKKARTESPIQSLRLLVPCSYPNVSPSLLYKLPVETSKENGDLSSKAMARFNKLLRSLSQPMSLKDIANTWDACARTVICEYAQQFGGGTFSSKYGTWEKFVAAS</sequence>
<comment type="caution">
    <text evidence="6">The sequence shown here is derived from an EMBL/GenBank/DDBJ whole genome shotgun (WGS) entry which is preliminary data.</text>
</comment>
<feature type="region of interest" description="Disordered" evidence="3">
    <location>
        <begin position="765"/>
        <end position="816"/>
    </location>
</feature>
<dbReference type="Proteomes" id="UP000824890">
    <property type="component" value="Unassembled WGS sequence"/>
</dbReference>
<keyword evidence="2" id="KW-0539">Nucleus</keyword>
<comment type="subcellular location">
    <subcellularLocation>
        <location evidence="1">Nucleus</location>
    </subcellularLocation>
</comment>
<organism evidence="6 7">
    <name type="scientific">Brassica napus</name>
    <name type="common">Rape</name>
    <dbReference type="NCBI Taxonomy" id="3708"/>
    <lineage>
        <taxon>Eukaryota</taxon>
        <taxon>Viridiplantae</taxon>
        <taxon>Streptophyta</taxon>
        <taxon>Embryophyta</taxon>
        <taxon>Tracheophyta</taxon>
        <taxon>Spermatophyta</taxon>
        <taxon>Magnoliopsida</taxon>
        <taxon>eudicotyledons</taxon>
        <taxon>Gunneridae</taxon>
        <taxon>Pentapetalae</taxon>
        <taxon>rosids</taxon>
        <taxon>malvids</taxon>
        <taxon>Brassicales</taxon>
        <taxon>Brassicaceae</taxon>
        <taxon>Brassiceae</taxon>
        <taxon>Brassica</taxon>
    </lineage>
</organism>
<feature type="compositionally biased region" description="Low complexity" evidence="3">
    <location>
        <begin position="771"/>
        <end position="792"/>
    </location>
</feature>
<feature type="compositionally biased region" description="Low complexity" evidence="3">
    <location>
        <begin position="405"/>
        <end position="468"/>
    </location>
</feature>
<feature type="compositionally biased region" description="Polar residues" evidence="3">
    <location>
        <begin position="375"/>
        <end position="404"/>
    </location>
</feature>
<feature type="region of interest" description="Disordered" evidence="3">
    <location>
        <begin position="864"/>
        <end position="890"/>
    </location>
</feature>
<feature type="region of interest" description="Disordered" evidence="3">
    <location>
        <begin position="366"/>
        <end position="480"/>
    </location>
</feature>
<accession>A0ABQ8CX34</accession>
<feature type="compositionally biased region" description="Low complexity" evidence="3">
    <location>
        <begin position="582"/>
        <end position="608"/>
    </location>
</feature>
<evidence type="ECO:0000256" key="3">
    <source>
        <dbReference type="SAM" id="MobiDB-lite"/>
    </source>
</evidence>
<evidence type="ECO:0000256" key="2">
    <source>
        <dbReference type="ARBA" id="ARBA00023242"/>
    </source>
</evidence>
<feature type="domain" description="Mediator complex subunit 15 KIX" evidence="4">
    <location>
        <begin position="129"/>
        <end position="208"/>
    </location>
</feature>
<dbReference type="EMBL" id="JAGKQM010000006">
    <property type="protein sequence ID" value="KAH0921604.1"/>
    <property type="molecule type" value="Genomic_DNA"/>
</dbReference>
<evidence type="ECO:0000259" key="4">
    <source>
        <dbReference type="Pfam" id="PF16987"/>
    </source>
</evidence>
<dbReference type="PANTHER" id="PTHR33137:SF25">
    <property type="entry name" value="MEDIATOR COMPLEX SUBUNIT 15 KIX DOMAIN-CONTAINING PROTEIN"/>
    <property type="match status" value="1"/>
</dbReference>
<feature type="region of interest" description="Disordered" evidence="3">
    <location>
        <begin position="200"/>
        <end position="277"/>
    </location>
</feature>
<feature type="region of interest" description="Disordered" evidence="3">
    <location>
        <begin position="829"/>
        <end position="851"/>
    </location>
</feature>
<feature type="region of interest" description="Disordered" evidence="3">
    <location>
        <begin position="902"/>
        <end position="921"/>
    </location>
</feature>
<evidence type="ECO:0000313" key="6">
    <source>
        <dbReference type="EMBL" id="KAH0921604.1"/>
    </source>
</evidence>
<feature type="compositionally biased region" description="Polar residues" evidence="3">
    <location>
        <begin position="1002"/>
        <end position="1033"/>
    </location>
</feature>
<feature type="compositionally biased region" description="Polar residues" evidence="3">
    <location>
        <begin position="1059"/>
        <end position="1074"/>
    </location>
</feature>
<dbReference type="Pfam" id="PF17032">
    <property type="entry name" value="Zn_ribbon_15"/>
    <property type="match status" value="1"/>
</dbReference>
<feature type="domain" description="Zinc-ribbon 15" evidence="5">
    <location>
        <begin position="23"/>
        <end position="86"/>
    </location>
</feature>
<dbReference type="InterPro" id="IPR036529">
    <property type="entry name" value="KIX_dom_sf"/>
</dbReference>
<feature type="compositionally biased region" description="Polar residues" evidence="3">
    <location>
        <begin position="864"/>
        <end position="886"/>
    </location>
</feature>
<evidence type="ECO:0000256" key="1">
    <source>
        <dbReference type="ARBA" id="ARBA00004123"/>
    </source>
</evidence>
<evidence type="ECO:0000259" key="5">
    <source>
        <dbReference type="Pfam" id="PF17032"/>
    </source>
</evidence>
<name>A0ABQ8CX34_BRANA</name>
<evidence type="ECO:0000313" key="7">
    <source>
        <dbReference type="Proteomes" id="UP000824890"/>
    </source>
</evidence>
<reference evidence="6 7" key="1">
    <citation type="submission" date="2021-05" db="EMBL/GenBank/DDBJ databases">
        <title>Genome Assembly of Synthetic Allotetraploid Brassica napus Reveals Homoeologous Exchanges between Subgenomes.</title>
        <authorList>
            <person name="Davis J.T."/>
        </authorList>
    </citation>
    <scope>NUCLEOTIDE SEQUENCE [LARGE SCALE GENOMIC DNA]</scope>
    <source>
        <strain evidence="7">cv. Da-Ae</strain>
        <tissue evidence="6">Seedling</tissue>
    </source>
</reference>
<keyword evidence="7" id="KW-1185">Reference proteome</keyword>
<feature type="compositionally biased region" description="Polar residues" evidence="3">
    <location>
        <begin position="244"/>
        <end position="261"/>
    </location>
</feature>
<dbReference type="InterPro" id="IPR031493">
    <property type="entry name" value="Zinc_ribbon_15"/>
</dbReference>
<feature type="region of interest" description="Disordered" evidence="3">
    <location>
        <begin position="505"/>
        <end position="533"/>
    </location>
</feature>
<feature type="compositionally biased region" description="Polar residues" evidence="3">
    <location>
        <begin position="799"/>
        <end position="816"/>
    </location>
</feature>
<dbReference type="Gene3D" id="1.10.246.20">
    <property type="entry name" value="Coactivator CBP, KIX domain"/>
    <property type="match status" value="1"/>
</dbReference>
<dbReference type="PANTHER" id="PTHR33137">
    <property type="entry name" value="MEDIATOR OF RNA POLYMERASE II TRANSCRIPTION SUBUNIT 15A-RELATED"/>
    <property type="match status" value="1"/>
</dbReference>
<evidence type="ECO:0008006" key="8">
    <source>
        <dbReference type="Google" id="ProtNLM"/>
    </source>
</evidence>
<dbReference type="InterPro" id="IPR044661">
    <property type="entry name" value="MED15a/b/c-like"/>
</dbReference>
<feature type="compositionally biased region" description="Polar residues" evidence="3">
    <location>
        <begin position="268"/>
        <end position="277"/>
    </location>
</feature>
<feature type="compositionally biased region" description="Polar residues" evidence="3">
    <location>
        <begin position="469"/>
        <end position="478"/>
    </location>
</feature>
<dbReference type="Pfam" id="PF16987">
    <property type="entry name" value="KIX_2"/>
    <property type="match status" value="1"/>
</dbReference>
<gene>
    <name evidence="6" type="ORF">HID58_021622</name>
</gene>
<feature type="compositionally biased region" description="Low complexity" evidence="3">
    <location>
        <begin position="505"/>
        <end position="528"/>
    </location>
</feature>
<dbReference type="InterPro" id="IPR036546">
    <property type="entry name" value="MED15_KIX"/>
</dbReference>
<feature type="compositionally biased region" description="Low complexity" evidence="3">
    <location>
        <begin position="204"/>
        <end position="243"/>
    </location>
</feature>
<protein>
    <recommendedName>
        <fullName evidence="8">Mediator complex subunit 15 KIX domain-containing protein</fullName>
    </recommendedName>
</protein>
<proteinExistence type="predicted"/>
<feature type="region of interest" description="Disordered" evidence="3">
    <location>
        <begin position="960"/>
        <end position="1074"/>
    </location>
</feature>